<evidence type="ECO:0000256" key="1">
    <source>
        <dbReference type="SAM" id="MobiDB-lite"/>
    </source>
</evidence>
<dbReference type="AlphaFoldDB" id="A0A5B7GZL0"/>
<evidence type="ECO:0000313" key="3">
    <source>
        <dbReference type="Proteomes" id="UP000324222"/>
    </source>
</evidence>
<protein>
    <submittedName>
        <fullName evidence="2">Uncharacterized protein</fullName>
    </submittedName>
</protein>
<keyword evidence="3" id="KW-1185">Reference proteome</keyword>
<proteinExistence type="predicted"/>
<organism evidence="2 3">
    <name type="scientific">Portunus trituberculatus</name>
    <name type="common">Swimming crab</name>
    <name type="synonym">Neptunus trituberculatus</name>
    <dbReference type="NCBI Taxonomy" id="210409"/>
    <lineage>
        <taxon>Eukaryota</taxon>
        <taxon>Metazoa</taxon>
        <taxon>Ecdysozoa</taxon>
        <taxon>Arthropoda</taxon>
        <taxon>Crustacea</taxon>
        <taxon>Multicrustacea</taxon>
        <taxon>Malacostraca</taxon>
        <taxon>Eumalacostraca</taxon>
        <taxon>Eucarida</taxon>
        <taxon>Decapoda</taxon>
        <taxon>Pleocyemata</taxon>
        <taxon>Brachyura</taxon>
        <taxon>Eubrachyura</taxon>
        <taxon>Portunoidea</taxon>
        <taxon>Portunidae</taxon>
        <taxon>Portuninae</taxon>
        <taxon>Portunus</taxon>
    </lineage>
</organism>
<reference evidence="2 3" key="1">
    <citation type="submission" date="2019-05" db="EMBL/GenBank/DDBJ databases">
        <title>Another draft genome of Portunus trituberculatus and its Hox gene families provides insights of decapod evolution.</title>
        <authorList>
            <person name="Jeong J.-H."/>
            <person name="Song I."/>
            <person name="Kim S."/>
            <person name="Choi T."/>
            <person name="Kim D."/>
            <person name="Ryu S."/>
            <person name="Kim W."/>
        </authorList>
    </citation>
    <scope>NUCLEOTIDE SEQUENCE [LARGE SCALE GENOMIC DNA]</scope>
    <source>
        <tissue evidence="2">Muscle</tissue>
    </source>
</reference>
<sequence>MYDTSGSSLASGRLVSPVAGPARGQSLGSSHVAVSPSTTSPSPLPRFSGKAPSSCVVTLQRLFRARGFSCKAAKFMSRPSGIDLSTYPDLSSLFRSFVVFCPSHLPRLPAWDLSLILRSLLRPPYEPLRSASLRNVSLKTMFLLALTSARRVSGLHGLSAEVRHSKGWTSMTFSFAPNFLAKSSCTGQHSFDEFTIPALLDFVGED</sequence>
<dbReference type="PANTHER" id="PTHR35617">
    <property type="entry name" value="PHAGE_INTEGRASE DOMAIN-CONTAINING PROTEIN"/>
    <property type="match status" value="1"/>
</dbReference>
<gene>
    <name evidence="2" type="ORF">E2C01_057148</name>
</gene>
<dbReference type="PANTHER" id="PTHR35617:SF3">
    <property type="entry name" value="CORE-BINDING (CB) DOMAIN-CONTAINING PROTEIN"/>
    <property type="match status" value="1"/>
</dbReference>
<dbReference type="EMBL" id="VSRR010020368">
    <property type="protein sequence ID" value="MPC63056.1"/>
    <property type="molecule type" value="Genomic_DNA"/>
</dbReference>
<feature type="region of interest" description="Disordered" evidence="1">
    <location>
        <begin position="22"/>
        <end position="51"/>
    </location>
</feature>
<accession>A0A5B7GZL0</accession>
<comment type="caution">
    <text evidence="2">The sequence shown here is derived from an EMBL/GenBank/DDBJ whole genome shotgun (WGS) entry which is preliminary data.</text>
</comment>
<evidence type="ECO:0000313" key="2">
    <source>
        <dbReference type="EMBL" id="MPC63056.1"/>
    </source>
</evidence>
<name>A0A5B7GZL0_PORTR</name>
<dbReference type="Proteomes" id="UP000324222">
    <property type="component" value="Unassembled WGS sequence"/>
</dbReference>